<evidence type="ECO:0008006" key="4">
    <source>
        <dbReference type="Google" id="ProtNLM"/>
    </source>
</evidence>
<comment type="caution">
    <text evidence="2">The sequence shown here is derived from an EMBL/GenBank/DDBJ whole genome shotgun (WGS) entry which is preliminary data.</text>
</comment>
<keyword evidence="3" id="KW-1185">Reference proteome</keyword>
<name>A0ABW1TUK7_9BURK</name>
<keyword evidence="1" id="KW-1133">Transmembrane helix</keyword>
<evidence type="ECO:0000256" key="1">
    <source>
        <dbReference type="SAM" id="Phobius"/>
    </source>
</evidence>
<evidence type="ECO:0000313" key="3">
    <source>
        <dbReference type="Proteomes" id="UP001596270"/>
    </source>
</evidence>
<dbReference type="Proteomes" id="UP001596270">
    <property type="component" value="Unassembled WGS sequence"/>
</dbReference>
<dbReference type="RefSeq" id="WP_371437919.1">
    <property type="nucleotide sequence ID" value="NZ_JBHSRS010000013.1"/>
</dbReference>
<dbReference type="PROSITE" id="PS51257">
    <property type="entry name" value="PROKAR_LIPOPROTEIN"/>
    <property type="match status" value="1"/>
</dbReference>
<dbReference type="EMBL" id="JBHSRS010000013">
    <property type="protein sequence ID" value="MFC6280433.1"/>
    <property type="molecule type" value="Genomic_DNA"/>
</dbReference>
<sequence>MKNHDQPEAQGLKRWGLIIWPAFLAACLLEVLVFSMIDPGEIHWPGLELQASRKGVYTVAFFMFWFIAVISNGLVLWLAEPDAINQ</sequence>
<gene>
    <name evidence="2" type="ORF">ACFQND_04230</name>
</gene>
<proteinExistence type="predicted"/>
<feature type="transmembrane region" description="Helical" evidence="1">
    <location>
        <begin position="57"/>
        <end position="79"/>
    </location>
</feature>
<keyword evidence="1" id="KW-0472">Membrane</keyword>
<accession>A0ABW1TUK7</accession>
<feature type="transmembrane region" description="Helical" evidence="1">
    <location>
        <begin position="12"/>
        <end position="37"/>
    </location>
</feature>
<evidence type="ECO:0000313" key="2">
    <source>
        <dbReference type="EMBL" id="MFC6280433.1"/>
    </source>
</evidence>
<keyword evidence="1" id="KW-0812">Transmembrane</keyword>
<reference evidence="3" key="1">
    <citation type="journal article" date="2019" name="Int. J. Syst. Evol. Microbiol.">
        <title>The Global Catalogue of Microorganisms (GCM) 10K type strain sequencing project: providing services to taxonomists for standard genome sequencing and annotation.</title>
        <authorList>
            <consortium name="The Broad Institute Genomics Platform"/>
            <consortium name="The Broad Institute Genome Sequencing Center for Infectious Disease"/>
            <person name="Wu L."/>
            <person name="Ma J."/>
        </authorList>
    </citation>
    <scope>NUCLEOTIDE SEQUENCE [LARGE SCALE GENOMIC DNA]</scope>
    <source>
        <strain evidence="3">CCUG 39402</strain>
    </source>
</reference>
<protein>
    <recommendedName>
        <fullName evidence="4">DUF1648 domain-containing protein</fullName>
    </recommendedName>
</protein>
<organism evidence="2 3">
    <name type="scientific">Polaromonas aquatica</name>
    <dbReference type="NCBI Taxonomy" id="332657"/>
    <lineage>
        <taxon>Bacteria</taxon>
        <taxon>Pseudomonadati</taxon>
        <taxon>Pseudomonadota</taxon>
        <taxon>Betaproteobacteria</taxon>
        <taxon>Burkholderiales</taxon>
        <taxon>Comamonadaceae</taxon>
        <taxon>Polaromonas</taxon>
    </lineage>
</organism>